<dbReference type="Pfam" id="PF00717">
    <property type="entry name" value="Peptidase_S24"/>
    <property type="match status" value="1"/>
</dbReference>
<evidence type="ECO:0000313" key="5">
    <source>
        <dbReference type="EMBL" id="TZG40532.1"/>
    </source>
</evidence>
<gene>
    <name evidence="5" type="ORF">FZZ93_05655</name>
</gene>
<dbReference type="SUPFAM" id="SSF47413">
    <property type="entry name" value="lambda repressor-like DNA-binding domains"/>
    <property type="match status" value="1"/>
</dbReference>
<name>A0A5D9DBC8_HALER</name>
<dbReference type="SUPFAM" id="SSF51306">
    <property type="entry name" value="LexA/Signal peptidase"/>
    <property type="match status" value="1"/>
</dbReference>
<dbReference type="Gene3D" id="2.10.109.10">
    <property type="entry name" value="Umud Fragment, subunit A"/>
    <property type="match status" value="1"/>
</dbReference>
<dbReference type="InterPro" id="IPR001387">
    <property type="entry name" value="Cro/C1-type_HTH"/>
</dbReference>
<dbReference type="OrthoDB" id="8613261at2"/>
<dbReference type="PANTHER" id="PTHR40661:SF2">
    <property type="entry name" value="HTH-TYPE TRANSCRIPTIONAL REGULATOR PRTR"/>
    <property type="match status" value="1"/>
</dbReference>
<keyword evidence="2" id="KW-0238">DNA-binding</keyword>
<dbReference type="Gene3D" id="1.10.260.40">
    <property type="entry name" value="lambda repressor-like DNA-binding domains"/>
    <property type="match status" value="1"/>
</dbReference>
<keyword evidence="3" id="KW-0804">Transcription</keyword>
<keyword evidence="6" id="KW-1185">Reference proteome</keyword>
<dbReference type="AlphaFoldDB" id="A0A5D9DBC8"/>
<accession>A0A5D9DBC8</accession>
<dbReference type="CDD" id="cd00093">
    <property type="entry name" value="HTH_XRE"/>
    <property type="match status" value="1"/>
</dbReference>
<feature type="domain" description="HTH cro/C1-type" evidence="4">
    <location>
        <begin position="69"/>
        <end position="124"/>
    </location>
</feature>
<reference evidence="5 6" key="1">
    <citation type="submission" date="2019-08" db="EMBL/GenBank/DDBJ databases">
        <title>Draft Genome Sequence of Halomonas eurihalina Isolated from Preserved Hide-surface.</title>
        <authorList>
            <person name="Hussain S.A."/>
            <person name="Xu A."/>
            <person name="Sarker M."/>
            <person name="Sommers C."/>
        </authorList>
    </citation>
    <scope>NUCLEOTIDE SEQUENCE [LARGE SCALE GENOMIC DNA]</scope>
    <source>
        <strain evidence="5 6">MS1</strain>
    </source>
</reference>
<dbReference type="PROSITE" id="PS50943">
    <property type="entry name" value="HTH_CROC1"/>
    <property type="match status" value="1"/>
</dbReference>
<evidence type="ECO:0000313" key="6">
    <source>
        <dbReference type="Proteomes" id="UP000324260"/>
    </source>
</evidence>
<protein>
    <submittedName>
        <fullName evidence="5">Helix-turn-helix transcriptional regulator</fullName>
    </submittedName>
</protein>
<keyword evidence="1" id="KW-0805">Transcription regulation</keyword>
<comment type="caution">
    <text evidence="5">The sequence shown here is derived from an EMBL/GenBank/DDBJ whole genome shotgun (WGS) entry which is preliminary data.</text>
</comment>
<evidence type="ECO:0000256" key="2">
    <source>
        <dbReference type="ARBA" id="ARBA00023125"/>
    </source>
</evidence>
<dbReference type="InterPro" id="IPR015927">
    <property type="entry name" value="Peptidase_S24_S26A/B/C"/>
</dbReference>
<dbReference type="InterPro" id="IPR039418">
    <property type="entry name" value="LexA-like"/>
</dbReference>
<dbReference type="CDD" id="cd06529">
    <property type="entry name" value="S24_LexA-like"/>
    <property type="match status" value="1"/>
</dbReference>
<dbReference type="EMBL" id="VTPU01000004">
    <property type="protein sequence ID" value="TZG40532.1"/>
    <property type="molecule type" value="Genomic_DNA"/>
</dbReference>
<proteinExistence type="predicted"/>
<sequence length="302" mass="33215">MSMPSPRCVLNQSITICGLLNHKTSSAANTVRVDNADQTTQTVSPAHPRRAGFMTREVRVAGSTIGDRIKQARQQAGMTQPELAKACKWASQGRVSNYERGLREPKSGDVALLAKALDVSESWLWTGEDGGGNVTQLKQRRTIDGNAELVDHEFIEGDEPLRPDEVMLPMFREVEFAAGDGCTQVIENHGAQERFSLPRLSRAGVQPENAALAVAKGDSMVPAITDGATIGIDKGCRGVIDGKIYALDHDGMLRVKRLYRLPLNRVRVVSENDEEYPEEVYSLAAPDAPKILGRVFWWENFD</sequence>
<organism evidence="5 6">
    <name type="scientific">Halomonas eurihalina</name>
    <dbReference type="NCBI Taxonomy" id="42566"/>
    <lineage>
        <taxon>Bacteria</taxon>
        <taxon>Pseudomonadati</taxon>
        <taxon>Pseudomonadota</taxon>
        <taxon>Gammaproteobacteria</taxon>
        <taxon>Oceanospirillales</taxon>
        <taxon>Halomonadaceae</taxon>
        <taxon>Halomonas</taxon>
    </lineage>
</organism>
<dbReference type="PANTHER" id="PTHR40661">
    <property type="match status" value="1"/>
</dbReference>
<dbReference type="InterPro" id="IPR010982">
    <property type="entry name" value="Lambda_DNA-bd_dom_sf"/>
</dbReference>
<dbReference type="GO" id="GO:0003677">
    <property type="term" value="F:DNA binding"/>
    <property type="evidence" value="ECO:0007669"/>
    <property type="project" value="UniProtKB-KW"/>
</dbReference>
<evidence type="ECO:0000259" key="4">
    <source>
        <dbReference type="PROSITE" id="PS50943"/>
    </source>
</evidence>
<evidence type="ECO:0000256" key="1">
    <source>
        <dbReference type="ARBA" id="ARBA00023015"/>
    </source>
</evidence>
<dbReference type="SMART" id="SM00530">
    <property type="entry name" value="HTH_XRE"/>
    <property type="match status" value="1"/>
</dbReference>
<dbReference type="InterPro" id="IPR036286">
    <property type="entry name" value="LexA/Signal_pep-like_sf"/>
</dbReference>
<dbReference type="Proteomes" id="UP000324260">
    <property type="component" value="Unassembled WGS sequence"/>
</dbReference>
<dbReference type="Pfam" id="PF01381">
    <property type="entry name" value="HTH_3"/>
    <property type="match status" value="1"/>
</dbReference>
<evidence type="ECO:0000256" key="3">
    <source>
        <dbReference type="ARBA" id="ARBA00023163"/>
    </source>
</evidence>